<dbReference type="PANTHER" id="PTHR34107:SF4">
    <property type="entry name" value="SLL1222 PROTEIN"/>
    <property type="match status" value="1"/>
</dbReference>
<sequence length="185" mass="20570">MSGSKRGATFADLEAVPPNRVGEIVDGELYESPRSAPLQARAATRLGMLLGRPFDLGEEGPGGWVIILKPELHLGNDALVPDLAGWRRERMPEMPHTAAFTLAPDWVCEVLSPSTAVLDREKKMKAYGREGVSHLWLLDPLQCSLEVYRLEHRRWSPRGLWSGGATVHAEPFTVLPLKLATLWER</sequence>
<proteinExistence type="predicted"/>
<dbReference type="RefSeq" id="WP_002624646.1">
    <property type="nucleotide sequence ID" value="NZ_ANAH02000023.1"/>
</dbReference>
<evidence type="ECO:0000313" key="2">
    <source>
        <dbReference type="EMBL" id="EPX58677.1"/>
    </source>
</evidence>
<dbReference type="InterPro" id="IPR012296">
    <property type="entry name" value="Nuclease_put_TT1808"/>
</dbReference>
<dbReference type="Pfam" id="PF05685">
    <property type="entry name" value="Uma2"/>
    <property type="match status" value="1"/>
</dbReference>
<dbReference type="AlphaFoldDB" id="S9P8V3"/>
<feature type="domain" description="Putative restriction endonuclease" evidence="1">
    <location>
        <begin position="13"/>
        <end position="172"/>
    </location>
</feature>
<comment type="caution">
    <text evidence="2">The sequence shown here is derived from an EMBL/GenBank/DDBJ whole genome shotgun (WGS) entry which is preliminary data.</text>
</comment>
<dbReference type="Proteomes" id="UP000011682">
    <property type="component" value="Unassembled WGS sequence"/>
</dbReference>
<reference evidence="2" key="1">
    <citation type="submission" date="2013-05" db="EMBL/GenBank/DDBJ databases">
        <title>Genome assembly of Cystobacter fuscus DSM 2262.</title>
        <authorList>
            <person name="Sharma G."/>
            <person name="Khatri I."/>
            <person name="Kaur C."/>
            <person name="Mayilraj S."/>
            <person name="Subramanian S."/>
        </authorList>
    </citation>
    <scope>NUCLEOTIDE SEQUENCE [LARGE SCALE GENOMIC DNA]</scope>
    <source>
        <strain evidence="2">DSM 2262</strain>
    </source>
</reference>
<keyword evidence="3" id="KW-1185">Reference proteome</keyword>
<evidence type="ECO:0000259" key="1">
    <source>
        <dbReference type="Pfam" id="PF05685"/>
    </source>
</evidence>
<gene>
    <name evidence="2" type="ORF">D187_003875</name>
</gene>
<name>S9P8V3_CYSF2</name>
<evidence type="ECO:0000313" key="3">
    <source>
        <dbReference type="Proteomes" id="UP000011682"/>
    </source>
</evidence>
<accession>S9P8V3</accession>
<dbReference type="EMBL" id="ANAH02000023">
    <property type="protein sequence ID" value="EPX58677.1"/>
    <property type="molecule type" value="Genomic_DNA"/>
</dbReference>
<dbReference type="SUPFAM" id="SSF52980">
    <property type="entry name" value="Restriction endonuclease-like"/>
    <property type="match status" value="1"/>
</dbReference>
<dbReference type="InterPro" id="IPR011335">
    <property type="entry name" value="Restrct_endonuc-II-like"/>
</dbReference>
<dbReference type="Gene3D" id="3.90.1570.10">
    <property type="entry name" value="tt1808, chain A"/>
    <property type="match status" value="1"/>
</dbReference>
<protein>
    <recommendedName>
        <fullName evidence="1">Putative restriction endonuclease domain-containing protein</fullName>
    </recommendedName>
</protein>
<dbReference type="eggNOG" id="COG4636">
    <property type="taxonomic scope" value="Bacteria"/>
</dbReference>
<dbReference type="OrthoDB" id="5518193at2"/>
<dbReference type="InterPro" id="IPR008538">
    <property type="entry name" value="Uma2"/>
</dbReference>
<dbReference type="PANTHER" id="PTHR34107">
    <property type="entry name" value="SLL0198 PROTEIN-RELATED"/>
    <property type="match status" value="1"/>
</dbReference>
<organism evidence="2 3">
    <name type="scientific">Cystobacter fuscus (strain ATCC 25194 / DSM 2262 / NBRC 100088 / M29)</name>
    <dbReference type="NCBI Taxonomy" id="1242864"/>
    <lineage>
        <taxon>Bacteria</taxon>
        <taxon>Pseudomonadati</taxon>
        <taxon>Myxococcota</taxon>
        <taxon>Myxococcia</taxon>
        <taxon>Myxococcales</taxon>
        <taxon>Cystobacterineae</taxon>
        <taxon>Archangiaceae</taxon>
        <taxon>Cystobacter</taxon>
    </lineage>
</organism>
<dbReference type="CDD" id="cd06260">
    <property type="entry name" value="DUF820-like"/>
    <property type="match status" value="1"/>
</dbReference>